<dbReference type="Gene3D" id="1.10.8.50">
    <property type="match status" value="1"/>
</dbReference>
<dbReference type="GO" id="GO:0072686">
    <property type="term" value="C:mitotic spindle"/>
    <property type="evidence" value="ECO:0007669"/>
    <property type="project" value="Ensembl"/>
</dbReference>
<dbReference type="GO" id="GO:0019104">
    <property type="term" value="F:DNA N-glycosylase activity"/>
    <property type="evidence" value="ECO:0007669"/>
    <property type="project" value="InterPro"/>
</dbReference>
<dbReference type="AlphaFoldDB" id="A0A8D0HMT5"/>
<evidence type="ECO:0000313" key="3">
    <source>
        <dbReference type="Ensembl" id="ENSSPUP00000024175.1"/>
    </source>
</evidence>
<dbReference type="Proteomes" id="UP000694392">
    <property type="component" value="Unplaced"/>
</dbReference>
<dbReference type="InterPro" id="IPR012319">
    <property type="entry name" value="FPG_cat"/>
</dbReference>
<feature type="compositionally biased region" description="Pro residues" evidence="1">
    <location>
        <begin position="330"/>
        <end position="345"/>
    </location>
</feature>
<reference evidence="3" key="1">
    <citation type="submission" date="2025-08" db="UniProtKB">
        <authorList>
            <consortium name="Ensembl"/>
        </authorList>
    </citation>
    <scope>IDENTIFICATION</scope>
</reference>
<dbReference type="PANTHER" id="PTHR22993">
    <property type="entry name" value="FORMAMIDOPYRIMIDINE-DNA GLYCOSYLASE"/>
    <property type="match status" value="1"/>
</dbReference>
<dbReference type="GO" id="GO:0008270">
    <property type="term" value="F:zinc ion binding"/>
    <property type="evidence" value="ECO:0007669"/>
    <property type="project" value="InterPro"/>
</dbReference>
<evidence type="ECO:0000256" key="1">
    <source>
        <dbReference type="SAM" id="MobiDB-lite"/>
    </source>
</evidence>
<sequence>MPEGPSVKKFQLLASPFVGQVVAKGGGSSRQINPNDLKALRRQDVQVHGKNLFLAFGAVRAAQSSGESPALGPIEGPSIQGKAASEGCSHTLVQEGKALDVSELQVDGEKHYLQEDQETYPSVSDAPRRTAPWKWLHLHFGLFGSVRANEFSRANKANQKGDWKDPVPRLVLHFDRGGFLVFYNCQIRWCSTPASDILCPEFHRNIIKNEIFSLSKIHPLCQGALLAPMGREALLEHAVQFSADWLTKKLQGTALHHHVYVKEKCPLGHEVMKGAFGPADGYKRFTWWCPQCQHKVLVEEAELLTTQQTSKHHGRWERIARRYVGTCLGPPLPGVTPPQLPPISDPPGEGSKE</sequence>
<evidence type="ECO:0000313" key="4">
    <source>
        <dbReference type="Proteomes" id="UP000694392"/>
    </source>
</evidence>
<dbReference type="GO" id="GO:0008017">
    <property type="term" value="F:microtubule binding"/>
    <property type="evidence" value="ECO:0007669"/>
    <property type="project" value="Ensembl"/>
</dbReference>
<dbReference type="Ensembl" id="ENSSPUT00000025787.1">
    <property type="protein sequence ID" value="ENSSPUP00000024175.1"/>
    <property type="gene ID" value="ENSSPUG00000018498.1"/>
</dbReference>
<dbReference type="SMART" id="SM00898">
    <property type="entry name" value="Fapy_DNA_glyco"/>
    <property type="match status" value="1"/>
</dbReference>
<dbReference type="GO" id="GO:0005654">
    <property type="term" value="C:nucleoplasm"/>
    <property type="evidence" value="ECO:0007669"/>
    <property type="project" value="Ensembl"/>
</dbReference>
<dbReference type="GO" id="GO:0005737">
    <property type="term" value="C:cytoplasm"/>
    <property type="evidence" value="ECO:0007669"/>
    <property type="project" value="Ensembl"/>
</dbReference>
<keyword evidence="4" id="KW-1185">Reference proteome</keyword>
<dbReference type="PROSITE" id="PS51068">
    <property type="entry name" value="FPG_CAT"/>
    <property type="match status" value="1"/>
</dbReference>
<organism evidence="3 4">
    <name type="scientific">Sphenodon punctatus</name>
    <name type="common">Tuatara</name>
    <name type="synonym">Hatteria punctata</name>
    <dbReference type="NCBI Taxonomy" id="8508"/>
    <lineage>
        <taxon>Eukaryota</taxon>
        <taxon>Metazoa</taxon>
        <taxon>Chordata</taxon>
        <taxon>Craniata</taxon>
        <taxon>Vertebrata</taxon>
        <taxon>Euteleostomi</taxon>
        <taxon>Lepidosauria</taxon>
        <taxon>Sphenodontia</taxon>
        <taxon>Sphenodontidae</taxon>
        <taxon>Sphenodon</taxon>
    </lineage>
</organism>
<gene>
    <name evidence="3" type="primary">NEIL2</name>
</gene>
<dbReference type="GO" id="GO:0003906">
    <property type="term" value="F:DNA-(apurinic or apyrimidinic site) endonuclease activity"/>
    <property type="evidence" value="ECO:0007669"/>
    <property type="project" value="InterPro"/>
</dbReference>
<proteinExistence type="predicted"/>
<accession>A0A8D0HMT5</accession>
<dbReference type="GeneTree" id="ENSGT00940000153230"/>
<reference evidence="3" key="2">
    <citation type="submission" date="2025-09" db="UniProtKB">
        <authorList>
            <consortium name="Ensembl"/>
        </authorList>
    </citation>
    <scope>IDENTIFICATION</scope>
</reference>
<dbReference type="GO" id="GO:0006284">
    <property type="term" value="P:base-excision repair"/>
    <property type="evidence" value="ECO:0007669"/>
    <property type="project" value="InterPro"/>
</dbReference>
<protein>
    <submittedName>
        <fullName evidence="3">Nei like DNA glycosylase 2</fullName>
    </submittedName>
</protein>
<evidence type="ECO:0000259" key="2">
    <source>
        <dbReference type="PROSITE" id="PS51068"/>
    </source>
</evidence>
<feature type="domain" description="Formamidopyrimidine-DNA glycosylase catalytic" evidence="2">
    <location>
        <begin position="2"/>
        <end position="189"/>
    </location>
</feature>
<name>A0A8D0HMT5_SPHPU</name>
<feature type="region of interest" description="Disordered" evidence="1">
    <location>
        <begin position="330"/>
        <end position="353"/>
    </location>
</feature>
<dbReference type="PANTHER" id="PTHR22993:SF29">
    <property type="entry name" value="ENDONUCLEASE 8-LIKE 2"/>
    <property type="match status" value="1"/>
</dbReference>